<name>A0A0F9SYX4_9ZZZZ</name>
<evidence type="ECO:0000313" key="1">
    <source>
        <dbReference type="EMBL" id="KKN72149.1"/>
    </source>
</evidence>
<dbReference type="AlphaFoldDB" id="A0A0F9SYX4"/>
<dbReference type="EMBL" id="LAZR01000368">
    <property type="protein sequence ID" value="KKN72149.1"/>
    <property type="molecule type" value="Genomic_DNA"/>
</dbReference>
<protein>
    <recommendedName>
        <fullName evidence="2">Phosphoesterase HXTX domain-containing protein</fullName>
    </recommendedName>
</protein>
<comment type="caution">
    <text evidence="1">The sequence shown here is derived from an EMBL/GenBank/DDBJ whole genome shotgun (WGS) entry which is preliminary data.</text>
</comment>
<proteinExistence type="predicted"/>
<dbReference type="Gene3D" id="3.90.1140.10">
    <property type="entry name" value="Cyclic phosphodiesterase"/>
    <property type="match status" value="1"/>
</dbReference>
<dbReference type="SUPFAM" id="SSF55144">
    <property type="entry name" value="LigT-like"/>
    <property type="match status" value="1"/>
</dbReference>
<reference evidence="1" key="1">
    <citation type="journal article" date="2015" name="Nature">
        <title>Complex archaea that bridge the gap between prokaryotes and eukaryotes.</title>
        <authorList>
            <person name="Spang A."/>
            <person name="Saw J.H."/>
            <person name="Jorgensen S.L."/>
            <person name="Zaremba-Niedzwiedzka K."/>
            <person name="Martijn J."/>
            <person name="Lind A.E."/>
            <person name="van Eijk R."/>
            <person name="Schleper C."/>
            <person name="Guy L."/>
            <person name="Ettema T.J."/>
        </authorList>
    </citation>
    <scope>NUCLEOTIDE SEQUENCE</scope>
</reference>
<dbReference type="Pfam" id="PF13563">
    <property type="entry name" value="2_5_RNA_ligase2"/>
    <property type="match status" value="1"/>
</dbReference>
<dbReference type="InterPro" id="IPR009097">
    <property type="entry name" value="Cyclic_Pdiesterase"/>
</dbReference>
<sequence>MALIGLKIPAEISRIFTNVKVPGERDPSDHVTMFYISGELKPKDIAKVCAALPGVLENITPFEAVVKTITCFPEGDEGVPIVGDVISKELTGLRIKIVKLLNKEKIEYSKKFSKFKPHVTLSYSNDKIDNIKLPTPAKWLVTELILWSGDQDDSGIIITFPLYEKVSAANIALALADVFCKLAHV</sequence>
<accession>A0A0F9SYX4</accession>
<gene>
    <name evidence="1" type="ORF">LCGC14_0413610</name>
</gene>
<organism evidence="1">
    <name type="scientific">marine sediment metagenome</name>
    <dbReference type="NCBI Taxonomy" id="412755"/>
    <lineage>
        <taxon>unclassified sequences</taxon>
        <taxon>metagenomes</taxon>
        <taxon>ecological metagenomes</taxon>
    </lineage>
</organism>
<evidence type="ECO:0008006" key="2">
    <source>
        <dbReference type="Google" id="ProtNLM"/>
    </source>
</evidence>